<evidence type="ECO:0000313" key="2">
    <source>
        <dbReference type="EMBL" id="SFR60511.1"/>
    </source>
</evidence>
<proteinExistence type="predicted"/>
<keyword evidence="1" id="KW-0472">Membrane</keyword>
<name>A0A1I6I1C2_9EURY</name>
<protein>
    <submittedName>
        <fullName evidence="2">Uncharacterized protein</fullName>
    </submittedName>
</protein>
<keyword evidence="1" id="KW-1133">Transmembrane helix</keyword>
<dbReference type="STRING" id="555875.SAMN04488124_2695"/>
<dbReference type="AlphaFoldDB" id="A0A1I6I1C2"/>
<evidence type="ECO:0000256" key="1">
    <source>
        <dbReference type="SAM" id="Phobius"/>
    </source>
</evidence>
<keyword evidence="1" id="KW-0812">Transmembrane</keyword>
<feature type="transmembrane region" description="Helical" evidence="1">
    <location>
        <begin position="89"/>
        <end position="105"/>
    </location>
</feature>
<accession>A0A1I6I1C2</accession>
<keyword evidence="3" id="KW-1185">Reference proteome</keyword>
<organism evidence="2 3">
    <name type="scientific">Halogeometricum limi</name>
    <dbReference type="NCBI Taxonomy" id="555875"/>
    <lineage>
        <taxon>Archaea</taxon>
        <taxon>Methanobacteriati</taxon>
        <taxon>Methanobacteriota</taxon>
        <taxon>Stenosarchaea group</taxon>
        <taxon>Halobacteria</taxon>
        <taxon>Halobacteriales</taxon>
        <taxon>Haloferacaceae</taxon>
        <taxon>Halogeometricum</taxon>
    </lineage>
</organism>
<feature type="transmembrane region" description="Helical" evidence="1">
    <location>
        <begin position="59"/>
        <end position="83"/>
    </location>
</feature>
<dbReference type="Proteomes" id="UP000243250">
    <property type="component" value="Unassembled WGS sequence"/>
</dbReference>
<dbReference type="EMBL" id="FOYS01000004">
    <property type="protein sequence ID" value="SFR60511.1"/>
    <property type="molecule type" value="Genomic_DNA"/>
</dbReference>
<reference evidence="3" key="1">
    <citation type="submission" date="2016-10" db="EMBL/GenBank/DDBJ databases">
        <authorList>
            <person name="Varghese N."/>
            <person name="Submissions S."/>
        </authorList>
    </citation>
    <scope>NUCLEOTIDE SEQUENCE [LARGE SCALE GENOMIC DNA]</scope>
    <source>
        <strain evidence="3">CGMCC 1.8711</strain>
    </source>
</reference>
<sequence>MELTPIQSILGDAVFFGGFALIVLAMLGLVVYITRLEHAKEMALIEAGEYQQLRNDRRAWVLGGGLVLVALGLADVTTTFLAGGVPQEGVAATFVGLAALAYYFYKRREDREDDATTTARA</sequence>
<evidence type="ECO:0000313" key="3">
    <source>
        <dbReference type="Proteomes" id="UP000243250"/>
    </source>
</evidence>
<dbReference type="RefSeq" id="WP_175501533.1">
    <property type="nucleotide sequence ID" value="NZ_FOYS01000004.1"/>
</dbReference>
<gene>
    <name evidence="2" type="ORF">SAMN04488124_2695</name>
</gene>
<feature type="transmembrane region" description="Helical" evidence="1">
    <location>
        <begin position="13"/>
        <end position="33"/>
    </location>
</feature>
<dbReference type="OrthoDB" id="293361at2157"/>